<dbReference type="VEuPathDB" id="ToxoDB:CSUI_004998"/>
<feature type="compositionally biased region" description="Low complexity" evidence="1">
    <location>
        <begin position="9"/>
        <end position="50"/>
    </location>
</feature>
<dbReference type="GeneID" id="94428390"/>
<organism evidence="2 3">
    <name type="scientific">Cystoisospora suis</name>
    <dbReference type="NCBI Taxonomy" id="483139"/>
    <lineage>
        <taxon>Eukaryota</taxon>
        <taxon>Sar</taxon>
        <taxon>Alveolata</taxon>
        <taxon>Apicomplexa</taxon>
        <taxon>Conoidasida</taxon>
        <taxon>Coccidia</taxon>
        <taxon>Eucoccidiorida</taxon>
        <taxon>Eimeriorina</taxon>
        <taxon>Sarcocystidae</taxon>
        <taxon>Cystoisospora</taxon>
    </lineage>
</organism>
<evidence type="ECO:0000313" key="3">
    <source>
        <dbReference type="Proteomes" id="UP000221165"/>
    </source>
</evidence>
<dbReference type="Proteomes" id="UP000221165">
    <property type="component" value="Unassembled WGS sequence"/>
</dbReference>
<evidence type="ECO:0000256" key="1">
    <source>
        <dbReference type="SAM" id="MobiDB-lite"/>
    </source>
</evidence>
<feature type="non-terminal residue" evidence="2">
    <location>
        <position position="1"/>
    </location>
</feature>
<sequence>PGGERRSSVRPSSSQTTTTTTRNSQPTGDPIAARTTATAATRDGTRLLTRSRTKTNGSAALPNTSLYRFTSLFGRELIPHSGVPLDPFTAPSLHSLALCTPRVDNPLKHQEPLELLP</sequence>
<feature type="region of interest" description="Disordered" evidence="1">
    <location>
        <begin position="1"/>
        <end position="59"/>
    </location>
</feature>
<evidence type="ECO:0000313" key="2">
    <source>
        <dbReference type="EMBL" id="PHJ21167.1"/>
    </source>
</evidence>
<protein>
    <submittedName>
        <fullName evidence="2">Uncharacterized protein</fullName>
    </submittedName>
</protein>
<accession>A0A2C6KVB4</accession>
<name>A0A2C6KVB4_9APIC</name>
<dbReference type="AlphaFoldDB" id="A0A2C6KVB4"/>
<comment type="caution">
    <text evidence="2">The sequence shown here is derived from an EMBL/GenBank/DDBJ whole genome shotgun (WGS) entry which is preliminary data.</text>
</comment>
<proteinExistence type="predicted"/>
<dbReference type="RefSeq" id="XP_067922851.1">
    <property type="nucleotide sequence ID" value="XM_068065179.1"/>
</dbReference>
<keyword evidence="3" id="KW-1185">Reference proteome</keyword>
<reference evidence="2 3" key="1">
    <citation type="journal article" date="2017" name="Int. J. Parasitol.">
        <title>The genome of the protozoan parasite Cystoisospora suis and a reverse vaccinology approach to identify vaccine candidates.</title>
        <authorList>
            <person name="Palmieri N."/>
            <person name="Shrestha A."/>
            <person name="Ruttkowski B."/>
            <person name="Beck T."/>
            <person name="Vogl C."/>
            <person name="Tomley F."/>
            <person name="Blake D.P."/>
            <person name="Joachim A."/>
        </authorList>
    </citation>
    <scope>NUCLEOTIDE SEQUENCE [LARGE SCALE GENOMIC DNA]</scope>
    <source>
        <strain evidence="2 3">Wien I</strain>
    </source>
</reference>
<gene>
    <name evidence="2" type="ORF">CSUI_004998</name>
</gene>
<dbReference type="EMBL" id="MIGC01002394">
    <property type="protein sequence ID" value="PHJ21167.1"/>
    <property type="molecule type" value="Genomic_DNA"/>
</dbReference>